<organism evidence="1 2">
    <name type="scientific">Bifidobacterium pullorum subsp. gallinarum</name>
    <dbReference type="NCBI Taxonomy" id="78344"/>
    <lineage>
        <taxon>Bacteria</taxon>
        <taxon>Bacillati</taxon>
        <taxon>Actinomycetota</taxon>
        <taxon>Actinomycetes</taxon>
        <taxon>Bifidobacteriales</taxon>
        <taxon>Bifidobacteriaceae</taxon>
        <taxon>Bifidobacterium</taxon>
    </lineage>
</organism>
<accession>A0A4P6E2R8</accession>
<dbReference type="EMBL" id="CP035464">
    <property type="protein sequence ID" value="QAY32529.1"/>
    <property type="molecule type" value="Genomic_DNA"/>
</dbReference>
<dbReference type="AlphaFoldDB" id="A0A4P6E2R8"/>
<dbReference type="RefSeq" id="WP_129237024.1">
    <property type="nucleotide sequence ID" value="NZ_CP035464.1"/>
</dbReference>
<evidence type="ECO:0000313" key="2">
    <source>
        <dbReference type="Proteomes" id="UP000293589"/>
    </source>
</evidence>
<name>A0A4P6E2R8_9BIFI</name>
<evidence type="ECO:0000313" key="1">
    <source>
        <dbReference type="EMBL" id="QAY32529.1"/>
    </source>
</evidence>
<gene>
    <name evidence="1" type="ORF">ESN35_03135</name>
</gene>
<dbReference type="Proteomes" id="UP000293589">
    <property type="component" value="Chromosome"/>
</dbReference>
<reference evidence="1 2" key="1">
    <citation type="submission" date="2019-01" db="EMBL/GenBank/DDBJ databases">
        <title>Complete genome sequence of Bifidobacterium gallinarum CACC 514.</title>
        <authorList>
            <person name="Jung M."/>
        </authorList>
    </citation>
    <scope>NUCLEOTIDE SEQUENCE [LARGE SCALE GENOMIC DNA]</scope>
    <source>
        <strain evidence="1 2">CACC 514</strain>
    </source>
</reference>
<proteinExistence type="predicted"/>
<protein>
    <submittedName>
        <fullName evidence="1">Uncharacterized protein</fullName>
    </submittedName>
</protein>
<dbReference type="KEGG" id="bgx:ESN35_03135"/>
<sequence length="86" mass="10218">MGGLIDSVDRTISETCLWCHAHPGKWHAWPIAYSSERAAREDLERFQYNEVDGWRCDPRAFRYRRAHSTFLDSDGRYRVLVMLLWS</sequence>